<protein>
    <recommendedName>
        <fullName evidence="3">PsbP C-terminal domain-containing protein</fullName>
    </recommendedName>
</protein>
<organism evidence="1 2">
    <name type="scientific">Chryseobacterium elymi</name>
    <dbReference type="NCBI Taxonomy" id="395936"/>
    <lineage>
        <taxon>Bacteria</taxon>
        <taxon>Pseudomonadati</taxon>
        <taxon>Bacteroidota</taxon>
        <taxon>Flavobacteriia</taxon>
        <taxon>Flavobacteriales</taxon>
        <taxon>Weeksellaceae</taxon>
        <taxon>Chryseobacterium group</taxon>
        <taxon>Chryseobacterium</taxon>
    </lineage>
</organism>
<reference evidence="1 2" key="1">
    <citation type="journal article" date="2010" name="Syst. Appl. Microbiol.">
        <title>Four new species of Chryseobacterium from the rhizosphere of coastal sand dune plants, Chryseobacterium elymi sp. nov., Chryseobacterium hagamense sp. nov., Chryseobacterium lathyri sp. nov. and Chryseobacterium rhizosphaerae sp. nov.</title>
        <authorList>
            <person name="Cho S.H."/>
            <person name="Lee K.S."/>
            <person name="Shin D.S."/>
            <person name="Han J.H."/>
            <person name="Park K.S."/>
            <person name="Lee C.H."/>
            <person name="Park K.H."/>
            <person name="Kim S.B."/>
        </authorList>
    </citation>
    <scope>NUCLEOTIDE SEQUENCE [LARGE SCALE GENOMIC DNA]</scope>
    <source>
        <strain evidence="1 2">KCTC 22547</strain>
    </source>
</reference>
<dbReference type="Proteomes" id="UP000257030">
    <property type="component" value="Unassembled WGS sequence"/>
</dbReference>
<dbReference type="RefSeq" id="WP_116012362.1">
    <property type="nucleotide sequence ID" value="NZ_QNUH01000009.1"/>
</dbReference>
<keyword evidence="2" id="KW-1185">Reference proteome</keyword>
<gene>
    <name evidence="1" type="ORF">DRF60_12405</name>
</gene>
<evidence type="ECO:0008006" key="3">
    <source>
        <dbReference type="Google" id="ProtNLM"/>
    </source>
</evidence>
<accession>A0A3D9DGV2</accession>
<comment type="caution">
    <text evidence="1">The sequence shown here is derived from an EMBL/GenBank/DDBJ whole genome shotgun (WGS) entry which is preliminary data.</text>
</comment>
<dbReference type="AlphaFoldDB" id="A0A3D9DGV2"/>
<dbReference type="OrthoDB" id="9849153at2"/>
<proteinExistence type="predicted"/>
<evidence type="ECO:0000313" key="1">
    <source>
        <dbReference type="EMBL" id="REC77208.1"/>
    </source>
</evidence>
<sequence length="194" mass="22822">MKFNILAFILSIFTTYHYNAQSTKLFEIEKLGWSINLPNDFSNMEQIKKEVQIVEAKNKIEIDKKKEKTEKPVEVKFQGKNYTFFMVSYEKNKSTDKIIQIETVNKNNEQLIESLKKTRSEAKFIKQISEEKIDGIKFYKTSIKMNLENNISQNFIIYSSTINGYNANFTVFYVKETPELKELLNAFGNSKFKE</sequence>
<name>A0A3D9DGV2_9FLAO</name>
<dbReference type="EMBL" id="QNUH01000009">
    <property type="protein sequence ID" value="REC77208.1"/>
    <property type="molecule type" value="Genomic_DNA"/>
</dbReference>
<evidence type="ECO:0000313" key="2">
    <source>
        <dbReference type="Proteomes" id="UP000257030"/>
    </source>
</evidence>